<evidence type="ECO:0000313" key="2">
    <source>
        <dbReference type="Proteomes" id="UP000319825"/>
    </source>
</evidence>
<protein>
    <submittedName>
        <fullName evidence="1">Uncharacterized protein</fullName>
    </submittedName>
</protein>
<comment type="caution">
    <text evidence="1">The sequence shown here is derived from an EMBL/GenBank/DDBJ whole genome shotgun (WGS) entry which is preliminary data.</text>
</comment>
<dbReference type="Proteomes" id="UP000319825">
    <property type="component" value="Unassembled WGS sequence"/>
</dbReference>
<reference evidence="1 2" key="1">
    <citation type="submission" date="2019-07" db="EMBL/GenBank/DDBJ databases">
        <title>R&amp;d 2014.</title>
        <authorList>
            <person name="Klenk H.-P."/>
        </authorList>
    </citation>
    <scope>NUCLEOTIDE SEQUENCE [LARGE SCALE GENOMIC DNA]</scope>
    <source>
        <strain evidence="1 2">DSM 43868</strain>
    </source>
</reference>
<sequence length="54" mass="5611">MGGLLASIVLVASAELGEAVGFQGEKWDLHHRVGVNTEETGAYLVPDMSGGQRG</sequence>
<dbReference type="EMBL" id="VLKE01000001">
    <property type="protein sequence ID" value="TWH65233.1"/>
    <property type="molecule type" value="Genomic_DNA"/>
</dbReference>
<evidence type="ECO:0000313" key="1">
    <source>
        <dbReference type="EMBL" id="TWH65233.1"/>
    </source>
</evidence>
<name>A0A562I3N0_MICOL</name>
<dbReference type="AlphaFoldDB" id="A0A562I3N0"/>
<keyword evidence="2" id="KW-1185">Reference proteome</keyword>
<accession>A0A562I3N0</accession>
<proteinExistence type="predicted"/>
<gene>
    <name evidence="1" type="ORF">JD77_00168</name>
</gene>
<organism evidence="1 2">
    <name type="scientific">Micromonospora olivasterospora</name>
    <dbReference type="NCBI Taxonomy" id="1880"/>
    <lineage>
        <taxon>Bacteria</taxon>
        <taxon>Bacillati</taxon>
        <taxon>Actinomycetota</taxon>
        <taxon>Actinomycetes</taxon>
        <taxon>Micromonosporales</taxon>
        <taxon>Micromonosporaceae</taxon>
        <taxon>Micromonospora</taxon>
    </lineage>
</organism>